<evidence type="ECO:0000313" key="2">
    <source>
        <dbReference type="Proteomes" id="UP000321812"/>
    </source>
</evidence>
<sequence>MQISYNFNRFMHGVVLREIKKIRYLKIAELKIAIKPFYLSFDTLKQILKYLDEDYPRKKGGEPFSYTELKELDFLRHIAFLECICAENGYTLNLEKEYKEVNNGLSQH</sequence>
<dbReference type="RefSeq" id="WP_147497606.1">
    <property type="nucleotide sequence ID" value="NZ_VOAP01000029.1"/>
</dbReference>
<gene>
    <name evidence="1" type="ORF">YZ82_08255</name>
</gene>
<dbReference type="EMBL" id="VOAP01000029">
    <property type="protein sequence ID" value="TWO17990.1"/>
    <property type="molecule type" value="Genomic_DNA"/>
</dbReference>
<name>A0A562X742_CAMHY</name>
<dbReference type="AlphaFoldDB" id="A0A562X742"/>
<reference evidence="1 2" key="1">
    <citation type="submission" date="2019-07" db="EMBL/GenBank/DDBJ databases">
        <title>Rapid identification of Enteric Bacteria from Whole Genome Sequences (WGS) using Average Nucleotide Identity (ANI).</title>
        <authorList>
            <person name="Lane C."/>
        </authorList>
    </citation>
    <scope>NUCLEOTIDE SEQUENCE [LARGE SCALE GENOMIC DNA]</scope>
    <source>
        <strain evidence="1 2">D2411</strain>
    </source>
</reference>
<dbReference type="Proteomes" id="UP000321812">
    <property type="component" value="Unassembled WGS sequence"/>
</dbReference>
<evidence type="ECO:0000313" key="1">
    <source>
        <dbReference type="EMBL" id="TWO17990.1"/>
    </source>
</evidence>
<organism evidence="1 2">
    <name type="scientific">Campylobacter hyointestinalis</name>
    <dbReference type="NCBI Taxonomy" id="198"/>
    <lineage>
        <taxon>Bacteria</taxon>
        <taxon>Pseudomonadati</taxon>
        <taxon>Campylobacterota</taxon>
        <taxon>Epsilonproteobacteria</taxon>
        <taxon>Campylobacterales</taxon>
        <taxon>Campylobacteraceae</taxon>
        <taxon>Campylobacter</taxon>
    </lineage>
</organism>
<accession>A0A562X742</accession>
<comment type="caution">
    <text evidence="1">The sequence shown here is derived from an EMBL/GenBank/DDBJ whole genome shotgun (WGS) entry which is preliminary data.</text>
</comment>
<proteinExistence type="predicted"/>
<protein>
    <submittedName>
        <fullName evidence="1">Uncharacterized protein</fullName>
    </submittedName>
</protein>